<dbReference type="EMBL" id="JF411744">
    <property type="protein sequence ID" value="AAC96614.2"/>
    <property type="molecule type" value="Genomic_DNA"/>
</dbReference>
<reference evidence="3 4" key="8">
    <citation type="journal article" date="2010" name="J. Virol.">
        <title>Microarray analysis of Paramecium bursaria chlorella virus 1 transcription.</title>
        <authorList>
            <person name="Yanai-Balser G.M."/>
            <person name="Duncan G.A."/>
            <person name="Eudy J.D."/>
            <person name="Wang D."/>
            <person name="Li X."/>
            <person name="Agarkova I.V."/>
            <person name="Dunigan D.D."/>
            <person name="Van Etten J.L."/>
        </authorList>
    </citation>
    <scope>NUCLEOTIDE SEQUENCE [LARGE SCALE GENOMIC DNA]</scope>
</reference>
<dbReference type="GO" id="GO:0050832">
    <property type="term" value="P:defense response to fungus"/>
    <property type="evidence" value="ECO:0007669"/>
    <property type="project" value="InterPro"/>
</dbReference>
<feature type="domain" description="Barwin" evidence="2">
    <location>
        <begin position="22"/>
        <end position="147"/>
    </location>
</feature>
<organism evidence="3 4">
    <name type="scientific">Paramecium bursaria Chlorella virus 1</name>
    <name type="common">PBCV-1</name>
    <dbReference type="NCBI Taxonomy" id="10506"/>
    <lineage>
        <taxon>Viruses</taxon>
        <taxon>Varidnaviria</taxon>
        <taxon>Bamfordvirae</taxon>
        <taxon>Nucleocytoviricota</taxon>
        <taxon>Megaviricetes</taxon>
        <taxon>Algavirales</taxon>
        <taxon>Phycodnaviridae</taxon>
        <taxon>Chlorovirus</taxon>
        <taxon>Chlorovirus vanettense</taxon>
    </lineage>
</organism>
<dbReference type="GO" id="GO:0004540">
    <property type="term" value="F:RNA nuclease activity"/>
    <property type="evidence" value="ECO:0007669"/>
    <property type="project" value="InterPro"/>
</dbReference>
<dbReference type="InterPro" id="IPR001153">
    <property type="entry name" value="Barwin_dom"/>
</dbReference>
<evidence type="ECO:0000256" key="1">
    <source>
        <dbReference type="ARBA" id="ARBA00023157"/>
    </source>
</evidence>
<dbReference type="PROSITE" id="PS51174">
    <property type="entry name" value="BARWIN_3"/>
    <property type="match status" value="1"/>
</dbReference>
<accession>Q84565</accession>
<evidence type="ECO:0000313" key="3">
    <source>
        <dbReference type="EMBL" id="AAC96614.2"/>
    </source>
</evidence>
<gene>
    <name evidence="3" type="primary">A246aR</name>
</gene>
<dbReference type="SUPFAM" id="SSF50685">
    <property type="entry name" value="Barwin-like endoglucanases"/>
    <property type="match status" value="1"/>
</dbReference>
<reference evidence="3 4" key="4">
    <citation type="journal article" date="1996" name="Virology">
        <title>Analysis of 76 kb of the chlorella virus PBCV-1 330-kb genome: map positions 182 to 258.</title>
        <authorList>
            <person name="Kutish G.F."/>
            <person name="Li Y."/>
            <person name="Lu Z."/>
            <person name="Furuta M."/>
            <person name="Rock D.L."/>
            <person name="Van Etten J.L."/>
        </authorList>
    </citation>
    <scope>NUCLEOTIDE SEQUENCE [LARGE SCALE GENOMIC DNA]</scope>
</reference>
<reference evidence="3 4" key="2">
    <citation type="journal article" date="1995" name="Virology">
        <title>Analysis of 43 kb of the Chlorella virus PBCV-1 330-kb genome: map positions 45 to 88.</title>
        <authorList>
            <person name="Li Y."/>
            <person name="Lu Z."/>
            <person name="Burbank D.E."/>
            <person name="Kutish G.F."/>
            <person name="Rock D.L."/>
            <person name="Van Etten J.L."/>
        </authorList>
    </citation>
    <scope>NUCLEOTIDE SEQUENCE [LARGE SCALE GENOMIC DNA]</scope>
</reference>
<dbReference type="GO" id="GO:0042742">
    <property type="term" value="P:defense response to bacterium"/>
    <property type="evidence" value="ECO:0007669"/>
    <property type="project" value="InterPro"/>
</dbReference>
<keyword evidence="1" id="KW-1015">Disulfide bond</keyword>
<sequence>MPSSCKLWGDAFKTPTIVPGGISKKDVRMTYHYYAPNYETSSLACADRFWADKDNGRKLLKYPWAAYCLDGRNFKQSTCGKCFRATNRANNNSVIFRAVDFGGCSDPKDQTGIDADPCLFNALDAGSGAGIRDGAMRVDVIEVDCGADATFK</sequence>
<dbReference type="RefSeq" id="NP_048594.2">
    <property type="nucleotide sequence ID" value="NC_000852.5"/>
</dbReference>
<evidence type="ECO:0000259" key="2">
    <source>
        <dbReference type="PROSITE" id="PS51174"/>
    </source>
</evidence>
<reference evidence="3 4" key="3">
    <citation type="journal article" date="1996" name="Virology">
        <title>Analysis of 94 kb of the chlorella virus PBCV-1 330-kb genome: map positions 88 to 182.</title>
        <authorList>
            <person name="Lu Z."/>
            <person name="Li Y."/>
            <person name="Que Q."/>
            <person name="Kutish G.F."/>
            <person name="Rock D.L."/>
            <person name="Van Etten J.L."/>
        </authorList>
    </citation>
    <scope>NUCLEOTIDE SEQUENCE [LARGE SCALE GENOMIC DNA]</scope>
</reference>
<dbReference type="InterPro" id="IPR036908">
    <property type="entry name" value="RlpA-like_sf"/>
</dbReference>
<dbReference type="Pfam" id="PF00967">
    <property type="entry name" value="Barwin"/>
    <property type="match status" value="1"/>
</dbReference>
<dbReference type="PANTHER" id="PTHR46351:SF3">
    <property type="entry name" value="WOUND-INDUCED PROTEIN WIN2"/>
    <property type="match status" value="1"/>
</dbReference>
<dbReference type="GeneID" id="918417"/>
<evidence type="ECO:0000313" key="4">
    <source>
        <dbReference type="Proteomes" id="UP000000862"/>
    </source>
</evidence>
<dbReference type="KEGG" id="vg:918417"/>
<reference evidence="3 4" key="6">
    <citation type="journal article" date="1999" name="Virology">
        <title>Chlorella virus PBCV-1 encodes a functional homospermidine synthase.</title>
        <authorList>
            <person name="Kaiser A."/>
            <person name="Vollmert M."/>
            <person name="Tholl D."/>
            <person name="Graves M.V."/>
            <person name="Gurnon J.R."/>
            <person name="Xing W."/>
            <person name="Lisec A.D."/>
            <person name="Nickerson K.W."/>
            <person name="Van Etten J.L."/>
        </authorList>
    </citation>
    <scope>NUCLEOTIDE SEQUENCE [LARGE SCALE GENOMIC DNA]</scope>
</reference>
<keyword evidence="4" id="KW-1185">Reference proteome</keyword>
<reference evidence="3 4" key="7">
    <citation type="journal article" date="2000" name="Virology">
        <title>Characterization of a beta-1,3-glucanase encoded by chlorella virus PBCV-1.</title>
        <authorList>
            <person name="Sun L."/>
            <person name="Gurnon J.R."/>
            <person name="Adams B.J."/>
            <person name="Graves M.V."/>
            <person name="Van Etten J.L."/>
        </authorList>
    </citation>
    <scope>NUCLEOTIDE SEQUENCE [LARGE SCALE GENOMIC DNA]</scope>
</reference>
<protein>
    <recommendedName>
        <fullName evidence="2">Barwin domain-containing protein</fullName>
    </recommendedName>
</protein>
<name>Q84565_PBCV1</name>
<reference evidence="3 4" key="5">
    <citation type="journal article" date="1997" name="Virology">
        <title>Analysis of 74 kb of DNA located at the right end of the 330-kb chlorella virus PBCV-1 genome.</title>
        <authorList>
            <person name="Li Y."/>
            <person name="Lu Z."/>
            <person name="Sun L."/>
            <person name="Ropp S."/>
            <person name="Kutish G.F."/>
            <person name="Rock D.L."/>
            <person name="Van Etten J.L."/>
        </authorList>
    </citation>
    <scope>NUCLEOTIDE SEQUENCE [LARGE SCALE GENOMIC DNA]</scope>
</reference>
<dbReference type="Gene3D" id="2.40.40.10">
    <property type="entry name" value="RlpA-like domain"/>
    <property type="match status" value="1"/>
</dbReference>
<dbReference type="OrthoDB" id="11090at10239"/>
<organismHost>
    <name type="scientific">Chlorella</name>
    <dbReference type="NCBI Taxonomy" id="3071"/>
</organismHost>
<dbReference type="Proteomes" id="UP000000862">
    <property type="component" value="Segment"/>
</dbReference>
<dbReference type="InterPro" id="IPR044301">
    <property type="entry name" value="PR4"/>
</dbReference>
<reference evidence="3 4" key="1">
    <citation type="journal article" date="1995" name="Virology">
        <title>Analysis of 45 kb of DNA located at the left end of the chlorella virus PBCV-1 genome.</title>
        <authorList>
            <person name="Lu Z."/>
            <person name="Li Y."/>
            <person name="Zhang Y."/>
            <person name="Kutish G.F."/>
            <person name="Rock D.L."/>
            <person name="Van Etten J.L."/>
        </authorList>
    </citation>
    <scope>NUCLEOTIDE SEQUENCE [LARGE SCALE GENOMIC DNA]</scope>
</reference>
<proteinExistence type="predicted"/>
<dbReference type="PANTHER" id="PTHR46351">
    <property type="entry name" value="WOUND-INDUCED PROTEIN WIN2"/>
    <property type="match status" value="1"/>
</dbReference>